<sequence length="385" mass="42195">MISSRNSAEALIQNLGPLDRRVADAMRAVPRHLFVPPVALACPDDGDEHVIDREADPAAWWEAVYSDIPIVAQLDDGSTDIRAASGRHTSASSAPCIIARFLEWLNPEPGHRVLEIGTGTGWTAALLSHIVGAANVTSIEVDPVVAEQAAKNLGDAGFQPHLIVGDGAEGCPSRAPYDRVHVTCGVRTVPYTWVEQSRPGAVIAAPFMQDFQTNFALRLVVTPDGVAHGRFPGLASYMLMRAQRSLPGRQPHETENKRHLTTRIDPRTIAYAPIGADLAIGAMTGLTAHGSDEPDEDGELYRMWVTDPRNPDTWAVMDWRPGCEEYEVFQVGDRPVWEEVTDAYFRWVGWGEPDFDRFGMTVGPDGQRIWLDRPGHPLTGRLSGN</sequence>
<dbReference type="InterPro" id="IPR000682">
    <property type="entry name" value="PCMT"/>
</dbReference>
<dbReference type="InterPro" id="IPR029063">
    <property type="entry name" value="SAM-dependent_MTases_sf"/>
</dbReference>
<keyword evidence="7" id="KW-0808">Transferase</keyword>
<dbReference type="PANTHER" id="PTHR11579">
    <property type="entry name" value="PROTEIN-L-ISOASPARTATE O-METHYLTRANSFERASE"/>
    <property type="match status" value="1"/>
</dbReference>
<name>A0ABT4SUM9_9ACTN</name>
<gene>
    <name evidence="12" type="ORF">OUY24_10070</name>
</gene>
<evidence type="ECO:0000256" key="6">
    <source>
        <dbReference type="ARBA" id="ARBA00022603"/>
    </source>
</evidence>
<dbReference type="PANTHER" id="PTHR11579:SF0">
    <property type="entry name" value="PROTEIN-L-ISOASPARTATE(D-ASPARTATE) O-METHYLTRANSFERASE"/>
    <property type="match status" value="1"/>
</dbReference>
<evidence type="ECO:0000256" key="2">
    <source>
        <dbReference type="ARBA" id="ARBA00005369"/>
    </source>
</evidence>
<comment type="caution">
    <text evidence="12">The sequence shown here is derived from an EMBL/GenBank/DDBJ whole genome shotgun (WGS) entry which is preliminary data.</text>
</comment>
<keyword evidence="6 12" id="KW-0489">Methyltransferase</keyword>
<evidence type="ECO:0000256" key="3">
    <source>
        <dbReference type="ARBA" id="ARBA00011890"/>
    </source>
</evidence>
<dbReference type="EC" id="2.1.1.77" evidence="3"/>
<dbReference type="Proteomes" id="UP001212498">
    <property type="component" value="Unassembled WGS sequence"/>
</dbReference>
<evidence type="ECO:0000256" key="9">
    <source>
        <dbReference type="ARBA" id="ARBA00030757"/>
    </source>
</evidence>
<keyword evidence="5" id="KW-0963">Cytoplasm</keyword>
<dbReference type="CDD" id="cd02440">
    <property type="entry name" value="AdoMet_MTases"/>
    <property type="match status" value="1"/>
</dbReference>
<evidence type="ECO:0000313" key="13">
    <source>
        <dbReference type="Proteomes" id="UP001212498"/>
    </source>
</evidence>
<evidence type="ECO:0000256" key="8">
    <source>
        <dbReference type="ARBA" id="ARBA00022691"/>
    </source>
</evidence>
<evidence type="ECO:0000256" key="10">
    <source>
        <dbReference type="ARBA" id="ARBA00031323"/>
    </source>
</evidence>
<evidence type="ECO:0000313" key="12">
    <source>
        <dbReference type="EMBL" id="MDA0640962.1"/>
    </source>
</evidence>
<keyword evidence="8" id="KW-0949">S-adenosyl-L-methionine</keyword>
<dbReference type="RefSeq" id="WP_271276004.1">
    <property type="nucleotide sequence ID" value="NZ_BAABFD010000025.1"/>
</dbReference>
<comment type="similarity">
    <text evidence="2">Belongs to the methyltransferase superfamily. L-isoaspartyl/D-aspartyl protein methyltransferase family.</text>
</comment>
<dbReference type="GO" id="GO:0032259">
    <property type="term" value="P:methylation"/>
    <property type="evidence" value="ECO:0007669"/>
    <property type="project" value="UniProtKB-KW"/>
</dbReference>
<evidence type="ECO:0000256" key="1">
    <source>
        <dbReference type="ARBA" id="ARBA00004496"/>
    </source>
</evidence>
<evidence type="ECO:0000256" key="7">
    <source>
        <dbReference type="ARBA" id="ARBA00022679"/>
    </source>
</evidence>
<dbReference type="Pfam" id="PF01135">
    <property type="entry name" value="PCMT"/>
    <property type="match status" value="1"/>
</dbReference>
<accession>A0ABT4SUM9</accession>
<dbReference type="GO" id="GO:0008168">
    <property type="term" value="F:methyltransferase activity"/>
    <property type="evidence" value="ECO:0007669"/>
    <property type="project" value="UniProtKB-KW"/>
</dbReference>
<organism evidence="12 13">
    <name type="scientific">Nonomuraea ferruginea</name>
    <dbReference type="NCBI Taxonomy" id="46174"/>
    <lineage>
        <taxon>Bacteria</taxon>
        <taxon>Bacillati</taxon>
        <taxon>Actinomycetota</taxon>
        <taxon>Actinomycetes</taxon>
        <taxon>Streptosporangiales</taxon>
        <taxon>Streptosporangiaceae</taxon>
        <taxon>Nonomuraea</taxon>
    </lineage>
</organism>
<dbReference type="Gene3D" id="3.40.50.150">
    <property type="entry name" value="Vaccinia Virus protein VP39"/>
    <property type="match status" value="1"/>
</dbReference>
<comment type="subcellular location">
    <subcellularLocation>
        <location evidence="1">Cytoplasm</location>
    </subcellularLocation>
</comment>
<evidence type="ECO:0000256" key="5">
    <source>
        <dbReference type="ARBA" id="ARBA00022490"/>
    </source>
</evidence>
<protein>
    <recommendedName>
        <fullName evidence="4">Protein-L-isoaspartate O-methyltransferase</fullName>
        <ecNumber evidence="3">2.1.1.77</ecNumber>
    </recommendedName>
    <alternativeName>
        <fullName evidence="11">L-isoaspartyl protein carboxyl methyltransferase</fullName>
    </alternativeName>
    <alternativeName>
        <fullName evidence="9">Protein L-isoaspartyl methyltransferase</fullName>
    </alternativeName>
    <alternativeName>
        <fullName evidence="10">Protein-beta-aspartate methyltransferase</fullName>
    </alternativeName>
</protein>
<reference evidence="12 13" key="1">
    <citation type="submission" date="2022-11" db="EMBL/GenBank/DDBJ databases">
        <title>Nonomuraea corallina sp. nov., a new species of the genus Nonomuraea isolated from sea side sediment in Thai sea.</title>
        <authorList>
            <person name="Ngamcharungchit C."/>
            <person name="Matsumoto A."/>
            <person name="Suriyachadkun C."/>
            <person name="Panbangred W."/>
            <person name="Inahashi Y."/>
            <person name="Intra B."/>
        </authorList>
    </citation>
    <scope>NUCLEOTIDE SEQUENCE [LARGE SCALE GENOMIC DNA]</scope>
    <source>
        <strain evidence="12 13">DSM 43553</strain>
    </source>
</reference>
<evidence type="ECO:0000256" key="11">
    <source>
        <dbReference type="ARBA" id="ARBA00031350"/>
    </source>
</evidence>
<keyword evidence="13" id="KW-1185">Reference proteome</keyword>
<dbReference type="SUPFAM" id="SSF53335">
    <property type="entry name" value="S-adenosyl-L-methionine-dependent methyltransferases"/>
    <property type="match status" value="1"/>
</dbReference>
<proteinExistence type="inferred from homology"/>
<dbReference type="EMBL" id="JAPNUD010000019">
    <property type="protein sequence ID" value="MDA0640962.1"/>
    <property type="molecule type" value="Genomic_DNA"/>
</dbReference>
<evidence type="ECO:0000256" key="4">
    <source>
        <dbReference type="ARBA" id="ARBA00013346"/>
    </source>
</evidence>